<sequence length="557" mass="58565">MTADRTHVEWREWGPAPFEEARAADRAVLLSLTATWCDSCHEMDAETYAEPRIAANVNDGFVPVRVDVDRRPRVRERYNMGGFPSTVFCTPGGDVITGAGYLGPDGMRQVLGSVREVWADRGDDAGRVPRALAGDPTPGGAVDERIESHLAGQLDEQWDERFGGWGDDAKFPLPRTVEFALKRDRQKAVQTLRAVAEALYDADDGGFFRYAGGRDWSDPRREKLLTDNAALIRAFANGYLYTGEEALLDPVTGTREFLIDRLWNGTAFGGSVAPPGGDGRAPRRDLTGYAGGNASAAEALLAVAAYTDDAASREYAERVLGALAESFVRDGVVSHIAPDDVGDGGADPPEGLLSDHARVVAAFAAARRVLGPDALAVDLVGVARAVADEAIATLREPAGAFRDGPAAGVGLLSEPLRPLDGNVEMAEALLDLAALVDVVGDADGGGSDDYADAARDAVAAFAGAYERFGVQVAGYGSVASRLSRPDLVIAVGDDPGSDLHRAGLRVADHEAVVVPAAPDPPEGVATVRRGTDRRDATTPEDLLDAVAALTDGGRAAG</sequence>
<dbReference type="Pfam" id="PF03190">
    <property type="entry name" value="Thioredox_DsbH"/>
    <property type="match status" value="1"/>
</dbReference>
<comment type="caution">
    <text evidence="2">The sequence shown here is derived from an EMBL/GenBank/DDBJ whole genome shotgun (WGS) entry which is preliminary data.</text>
</comment>
<dbReference type="PANTHER" id="PTHR42899:SF1">
    <property type="entry name" value="SPERMATOGENESIS-ASSOCIATED PROTEIN 20"/>
    <property type="match status" value="1"/>
</dbReference>
<dbReference type="AlphaFoldDB" id="A0A7J9SG45"/>
<dbReference type="InterPro" id="IPR004879">
    <property type="entry name" value="Ssp411-like_TRX"/>
</dbReference>
<dbReference type="PANTHER" id="PTHR42899">
    <property type="entry name" value="SPERMATOGENESIS-ASSOCIATED PROTEIN 20"/>
    <property type="match status" value="1"/>
</dbReference>
<accession>A0A7J9SG45</accession>
<name>A0A7J9SG45_9EURY</name>
<dbReference type="PIRSF" id="PIRSF006402">
    <property type="entry name" value="UCP006402_thioredoxin"/>
    <property type="match status" value="1"/>
</dbReference>
<dbReference type="InterPro" id="IPR036249">
    <property type="entry name" value="Thioredoxin-like_sf"/>
</dbReference>
<keyword evidence="3" id="KW-1185">Reference proteome</keyword>
<protein>
    <submittedName>
        <fullName evidence="2">Thioredoxin domain-containing protein</fullName>
    </submittedName>
</protein>
<dbReference type="InterPro" id="IPR024705">
    <property type="entry name" value="Ssp411"/>
</dbReference>
<organism evidence="2 3">
    <name type="scientific">Halobellus ruber</name>
    <dbReference type="NCBI Taxonomy" id="2761102"/>
    <lineage>
        <taxon>Archaea</taxon>
        <taxon>Methanobacteriati</taxon>
        <taxon>Methanobacteriota</taxon>
        <taxon>Stenosarchaea group</taxon>
        <taxon>Halobacteria</taxon>
        <taxon>Halobacteriales</taxon>
        <taxon>Haloferacaceae</taxon>
        <taxon>Halobellus</taxon>
    </lineage>
</organism>
<dbReference type="SUPFAM" id="SSF52833">
    <property type="entry name" value="Thioredoxin-like"/>
    <property type="match status" value="1"/>
</dbReference>
<reference evidence="2 3" key="1">
    <citation type="submission" date="2020-08" db="EMBL/GenBank/DDBJ databases">
        <authorList>
            <person name="Seo M.-J."/>
        </authorList>
    </citation>
    <scope>NUCLEOTIDE SEQUENCE [LARGE SCALE GENOMIC DNA]</scope>
    <source>
        <strain evidence="2 3">MBLA0160</strain>
    </source>
</reference>
<dbReference type="InterPro" id="IPR008928">
    <property type="entry name" value="6-hairpin_glycosidase_sf"/>
</dbReference>
<evidence type="ECO:0000259" key="1">
    <source>
        <dbReference type="Pfam" id="PF03190"/>
    </source>
</evidence>
<feature type="domain" description="Spermatogenesis-associated protein 20-like TRX" evidence="1">
    <location>
        <begin position="5"/>
        <end position="124"/>
    </location>
</feature>
<proteinExistence type="predicted"/>
<dbReference type="Proteomes" id="UP000546257">
    <property type="component" value="Unassembled WGS sequence"/>
</dbReference>
<evidence type="ECO:0000313" key="3">
    <source>
        <dbReference type="Proteomes" id="UP000546257"/>
    </source>
</evidence>
<dbReference type="InterPro" id="IPR012341">
    <property type="entry name" value="6hp_glycosidase-like_sf"/>
</dbReference>
<gene>
    <name evidence="2" type="ORF">H5V44_01390</name>
</gene>
<dbReference type="GO" id="GO:0005975">
    <property type="term" value="P:carbohydrate metabolic process"/>
    <property type="evidence" value="ECO:0007669"/>
    <property type="project" value="InterPro"/>
</dbReference>
<dbReference type="RefSeq" id="WP_185191348.1">
    <property type="nucleotide sequence ID" value="NZ_JACKXD010000001.1"/>
</dbReference>
<dbReference type="SUPFAM" id="SSF48208">
    <property type="entry name" value="Six-hairpin glycosidases"/>
    <property type="match status" value="1"/>
</dbReference>
<dbReference type="Gene3D" id="3.40.30.10">
    <property type="entry name" value="Glutaredoxin"/>
    <property type="match status" value="1"/>
</dbReference>
<dbReference type="EMBL" id="JACKXD010000001">
    <property type="protein sequence ID" value="MBB6644966.1"/>
    <property type="molecule type" value="Genomic_DNA"/>
</dbReference>
<evidence type="ECO:0000313" key="2">
    <source>
        <dbReference type="EMBL" id="MBB6644966.1"/>
    </source>
</evidence>
<dbReference type="Gene3D" id="1.50.10.10">
    <property type="match status" value="1"/>
</dbReference>